<comment type="caution">
    <text evidence="1">The sequence shown here is derived from an EMBL/GenBank/DDBJ whole genome shotgun (WGS) entry which is preliminary data.</text>
</comment>
<sequence>MEQVFKGCVVNAGSLLFFPEALEADRQNDILNSMLYLQLAASKKHERFSDFESWKDLWLAAALRFGWALKASEHVSEPLAAGAPNTVWSLAAQGLSVSVPGSALTSTETFMRLASAQPAAQAAIKLLASQALRVEDFLADSNDQSGKAREGKSTFAFQLGFIAADRTLDMALVHFQTRQALTDGFLFEQIDPGQIVGNIEVSAYSMSLMEQVYAPFRDVFHSARQKQDPVLVMSIEEVSHVAQP</sequence>
<dbReference type="Proteomes" id="UP000050554">
    <property type="component" value="Unassembled WGS sequence"/>
</dbReference>
<dbReference type="PATRIC" id="fig|55398.3.peg.4408"/>
<protein>
    <submittedName>
        <fullName evidence="1">Uncharacterized protein</fullName>
    </submittedName>
</protein>
<dbReference type="AlphaFoldDB" id="A0A0P9YS12"/>
<accession>A0A0P9YS12</accession>
<gene>
    <name evidence="1" type="ORF">ALO47_03518</name>
</gene>
<evidence type="ECO:0000313" key="1">
    <source>
        <dbReference type="EMBL" id="KPY48585.1"/>
    </source>
</evidence>
<name>A0A0P9YS12_PSESI</name>
<proteinExistence type="predicted"/>
<dbReference type="EMBL" id="LJRF01000081">
    <property type="protein sequence ID" value="KPY48585.1"/>
    <property type="molecule type" value="Genomic_DNA"/>
</dbReference>
<organism evidence="1 2">
    <name type="scientific">Pseudomonas syringae pv. ribicola</name>
    <dbReference type="NCBI Taxonomy" id="55398"/>
    <lineage>
        <taxon>Bacteria</taxon>
        <taxon>Pseudomonadati</taxon>
        <taxon>Pseudomonadota</taxon>
        <taxon>Gammaproteobacteria</taxon>
        <taxon>Pseudomonadales</taxon>
        <taxon>Pseudomonadaceae</taxon>
        <taxon>Pseudomonas</taxon>
    </lineage>
</organism>
<reference evidence="1 2" key="1">
    <citation type="submission" date="2015-09" db="EMBL/GenBank/DDBJ databases">
        <title>Genome announcement of multiple Pseudomonas syringae strains.</title>
        <authorList>
            <person name="Thakur S."/>
            <person name="Wang P.W."/>
            <person name="Gong Y."/>
            <person name="Weir B.S."/>
            <person name="Guttman D.S."/>
        </authorList>
    </citation>
    <scope>NUCLEOTIDE SEQUENCE [LARGE SCALE GENOMIC DNA]</scope>
    <source>
        <strain evidence="1 2">ICMP3882</strain>
    </source>
</reference>
<evidence type="ECO:0000313" key="2">
    <source>
        <dbReference type="Proteomes" id="UP000050554"/>
    </source>
</evidence>